<dbReference type="SMART" id="SM01217">
    <property type="entry name" value="Fn3_like"/>
    <property type="match status" value="1"/>
</dbReference>
<dbReference type="PATRIC" id="fig|1423792.3.peg.96"/>
<name>A0A0R1N2K6_9LACO</name>
<sequence length="721" mass="78118">MISKNIQDLMKQMTIEEKIGQLLQLSADFFQGDNVAITGPLKEAHLDEAALYSAGSVLGISGAKTVRQVQNNYLKHSRLGIPLLFMADVVHGYKTIFPIPLALGASFDPQVMKTASTIAAKESAAGGIHITFAPMVDLVRDPRWGRVMESTGEDPYLNSVMAKAAVNGFQGTLPLDQEHIAACVKHFAAYGAPEAGREYNTVDISEWRFREQYLPAYAAAIEAQALLVMTSFNTLFGVPATVNQHLMRDILRNELQFHGVLISDWDAIGEIIHHGVAGDLQHAADLALKAGVDIDMMSFAYAKYLTKAAVLDTQIEQLINESAQRILILKEQLGLFNDPYRGLSDKRETEVTLTSKNLAAAQAAAEQSMVLLKNNHHTLPLNSATAISLVGPAADTGDILGSWSWQGDPEKTETIAAALAKQFSNLTVTPGTQYHHLQLSKLDDAVNASRQQEAIIAVLGLPASESGEATSVTDIKLPTEQLMLLRRLAKLNKPLITIVITGRPLDLTEVDALSDAVLLAWFPGSRGGAAIANVLSGKVDPSGRLPMTFPRNVGQVPIYYNAYNTGRPIAGTPADDENKYLSKYIDSANSPLYPFGFGLSYGDFTISDWTLSPQSVSPDQPLMVQATIHNAGNHAGTTVVQLYTHQTIGETVQPVKQLQAFKKISLAADQTQTITLTVPYDQLSTIHADLHRATDQGNYTAMLGFDSAHTASQPFTVVTHQ</sequence>
<dbReference type="Gene3D" id="3.20.20.300">
    <property type="entry name" value="Glycoside hydrolase, family 3, N-terminal domain"/>
    <property type="match status" value="1"/>
</dbReference>
<dbReference type="GO" id="GO:0008422">
    <property type="term" value="F:beta-glucosidase activity"/>
    <property type="evidence" value="ECO:0007669"/>
    <property type="project" value="UniProtKB-EC"/>
</dbReference>
<dbReference type="Gene3D" id="3.40.50.1700">
    <property type="entry name" value="Glycoside hydrolase family 3 C-terminal domain"/>
    <property type="match status" value="1"/>
</dbReference>
<dbReference type="Gene3D" id="2.60.40.10">
    <property type="entry name" value="Immunoglobulins"/>
    <property type="match status" value="1"/>
</dbReference>
<evidence type="ECO:0000256" key="5">
    <source>
        <dbReference type="ARBA" id="ARBA00022801"/>
    </source>
</evidence>
<dbReference type="STRING" id="1423792.FD09_GL000094"/>
<keyword evidence="4" id="KW-0732">Signal</keyword>
<dbReference type="Pfam" id="PF14310">
    <property type="entry name" value="Fn3-like"/>
    <property type="match status" value="1"/>
</dbReference>
<proteinExistence type="inferred from homology"/>
<evidence type="ECO:0000256" key="2">
    <source>
        <dbReference type="ARBA" id="ARBA00005336"/>
    </source>
</evidence>
<evidence type="ECO:0000313" key="9">
    <source>
        <dbReference type="Proteomes" id="UP000051330"/>
    </source>
</evidence>
<organism evidence="8 9">
    <name type="scientific">Schleiferilactobacillus perolens DSM 12744</name>
    <dbReference type="NCBI Taxonomy" id="1423792"/>
    <lineage>
        <taxon>Bacteria</taxon>
        <taxon>Bacillati</taxon>
        <taxon>Bacillota</taxon>
        <taxon>Bacilli</taxon>
        <taxon>Lactobacillales</taxon>
        <taxon>Lactobacillaceae</taxon>
        <taxon>Schleiferilactobacillus</taxon>
    </lineage>
</organism>
<dbReference type="InterPro" id="IPR051915">
    <property type="entry name" value="Cellulose_Degrad_GH3"/>
</dbReference>
<evidence type="ECO:0000256" key="4">
    <source>
        <dbReference type="ARBA" id="ARBA00022729"/>
    </source>
</evidence>
<dbReference type="InterPro" id="IPR036962">
    <property type="entry name" value="Glyco_hydro_3_N_sf"/>
</dbReference>
<dbReference type="InterPro" id="IPR013783">
    <property type="entry name" value="Ig-like_fold"/>
</dbReference>
<protein>
    <recommendedName>
        <fullName evidence="3">beta-glucosidase</fullName>
        <ecNumber evidence="3">3.2.1.21</ecNumber>
    </recommendedName>
</protein>
<comment type="similarity">
    <text evidence="2">Belongs to the glycosyl hydrolase 3 family.</text>
</comment>
<dbReference type="Proteomes" id="UP000051330">
    <property type="component" value="Unassembled WGS sequence"/>
</dbReference>
<feature type="domain" description="Fibronectin type III-like" evidence="7">
    <location>
        <begin position="638"/>
        <end position="707"/>
    </location>
</feature>
<dbReference type="InterPro" id="IPR026891">
    <property type="entry name" value="Fn3-like"/>
</dbReference>
<keyword evidence="9" id="KW-1185">Reference proteome</keyword>
<dbReference type="InterPro" id="IPR002772">
    <property type="entry name" value="Glyco_hydro_3_C"/>
</dbReference>
<dbReference type="InterPro" id="IPR017853">
    <property type="entry name" value="GH"/>
</dbReference>
<dbReference type="GO" id="GO:0009251">
    <property type="term" value="P:glucan catabolic process"/>
    <property type="evidence" value="ECO:0007669"/>
    <property type="project" value="TreeGrafter"/>
</dbReference>
<gene>
    <name evidence="8" type="ORF">FD09_GL000094</name>
</gene>
<dbReference type="AlphaFoldDB" id="A0A0R1N2K6"/>
<evidence type="ECO:0000256" key="3">
    <source>
        <dbReference type="ARBA" id="ARBA00012744"/>
    </source>
</evidence>
<reference evidence="8 9" key="1">
    <citation type="journal article" date="2015" name="Genome Announc.">
        <title>Expanding the biotechnology potential of lactobacilli through comparative genomics of 213 strains and associated genera.</title>
        <authorList>
            <person name="Sun Z."/>
            <person name="Harris H.M."/>
            <person name="McCann A."/>
            <person name="Guo C."/>
            <person name="Argimon S."/>
            <person name="Zhang W."/>
            <person name="Yang X."/>
            <person name="Jeffery I.B."/>
            <person name="Cooney J.C."/>
            <person name="Kagawa T.F."/>
            <person name="Liu W."/>
            <person name="Song Y."/>
            <person name="Salvetti E."/>
            <person name="Wrobel A."/>
            <person name="Rasinkangas P."/>
            <person name="Parkhill J."/>
            <person name="Rea M.C."/>
            <person name="O'Sullivan O."/>
            <person name="Ritari J."/>
            <person name="Douillard F.P."/>
            <person name="Paul Ross R."/>
            <person name="Yang R."/>
            <person name="Briner A.E."/>
            <person name="Felis G.E."/>
            <person name="de Vos W.M."/>
            <person name="Barrangou R."/>
            <person name="Klaenhammer T.R."/>
            <person name="Caufield P.W."/>
            <person name="Cui Y."/>
            <person name="Zhang H."/>
            <person name="O'Toole P.W."/>
        </authorList>
    </citation>
    <scope>NUCLEOTIDE SEQUENCE [LARGE SCALE GENOMIC DNA]</scope>
    <source>
        <strain evidence="8 9">DSM 12744</strain>
    </source>
</reference>
<dbReference type="InterPro" id="IPR001764">
    <property type="entry name" value="Glyco_hydro_3_N"/>
</dbReference>
<dbReference type="RefSeq" id="WP_057817162.1">
    <property type="nucleotide sequence ID" value="NZ_AZEC01000001.1"/>
</dbReference>
<dbReference type="EMBL" id="AZEC01000001">
    <property type="protein sequence ID" value="KRL14446.1"/>
    <property type="molecule type" value="Genomic_DNA"/>
</dbReference>
<comment type="catalytic activity">
    <reaction evidence="1">
        <text>Hydrolysis of terminal, non-reducing beta-D-glucosyl residues with release of beta-D-glucose.</text>
        <dbReference type="EC" id="3.2.1.21"/>
    </reaction>
</comment>
<dbReference type="OrthoDB" id="9805821at2"/>
<evidence type="ECO:0000256" key="6">
    <source>
        <dbReference type="ARBA" id="ARBA00023295"/>
    </source>
</evidence>
<dbReference type="SUPFAM" id="SSF51445">
    <property type="entry name" value="(Trans)glycosidases"/>
    <property type="match status" value="1"/>
</dbReference>
<comment type="caution">
    <text evidence="8">The sequence shown here is derived from an EMBL/GenBank/DDBJ whole genome shotgun (WGS) entry which is preliminary data.</text>
</comment>
<dbReference type="EC" id="3.2.1.21" evidence="3"/>
<keyword evidence="5" id="KW-0378">Hydrolase</keyword>
<dbReference type="Pfam" id="PF01915">
    <property type="entry name" value="Glyco_hydro_3_C"/>
    <property type="match status" value="1"/>
</dbReference>
<evidence type="ECO:0000313" key="8">
    <source>
        <dbReference type="EMBL" id="KRL14446.1"/>
    </source>
</evidence>
<dbReference type="PANTHER" id="PTHR30620">
    <property type="entry name" value="PERIPLASMIC BETA-GLUCOSIDASE-RELATED"/>
    <property type="match status" value="1"/>
</dbReference>
<keyword evidence="6" id="KW-0326">Glycosidase</keyword>
<dbReference type="PANTHER" id="PTHR30620:SF16">
    <property type="entry name" value="LYSOSOMAL BETA GLUCOSIDASE"/>
    <property type="match status" value="1"/>
</dbReference>
<dbReference type="Pfam" id="PF00933">
    <property type="entry name" value="Glyco_hydro_3"/>
    <property type="match status" value="1"/>
</dbReference>
<dbReference type="PRINTS" id="PR00133">
    <property type="entry name" value="GLHYDRLASE3"/>
</dbReference>
<accession>A0A0R1N2K6</accession>
<evidence type="ECO:0000259" key="7">
    <source>
        <dbReference type="SMART" id="SM01217"/>
    </source>
</evidence>
<dbReference type="SUPFAM" id="SSF52279">
    <property type="entry name" value="Beta-D-glucan exohydrolase, C-terminal domain"/>
    <property type="match status" value="1"/>
</dbReference>
<evidence type="ECO:0000256" key="1">
    <source>
        <dbReference type="ARBA" id="ARBA00000448"/>
    </source>
</evidence>
<dbReference type="InterPro" id="IPR036881">
    <property type="entry name" value="Glyco_hydro_3_C_sf"/>
</dbReference>